<reference evidence="2" key="1">
    <citation type="submission" date="2021-08" db="EMBL/GenBank/DDBJ databases">
        <title>Comparative analyses of Brucepasteria parasyntrophica and Teretinema zuelzerae.</title>
        <authorList>
            <person name="Song Y."/>
            <person name="Brune A."/>
        </authorList>
    </citation>
    <scope>NUCLEOTIDE SEQUENCE</scope>
    <source>
        <strain evidence="2">DSM 1903</strain>
    </source>
</reference>
<dbReference type="EMBL" id="JAINWA010000001">
    <property type="protein sequence ID" value="MCD1653382.1"/>
    <property type="molecule type" value="Genomic_DNA"/>
</dbReference>
<proteinExistence type="predicted"/>
<name>A0AAE3JH83_9SPIR</name>
<keyword evidence="1" id="KW-0732">Signal</keyword>
<feature type="signal peptide" evidence="1">
    <location>
        <begin position="1"/>
        <end position="23"/>
    </location>
</feature>
<dbReference type="Proteomes" id="UP001198163">
    <property type="component" value="Unassembled WGS sequence"/>
</dbReference>
<sequence>MKKSAKFLAAAAMCILGAGGAFAQAFADIEYGAAFTGYNNVAIPADTGTKISLKDDTNSALAQALRLRLGYTIADRHTVSVLIAPLTVYGTGKLDREVEYQGIVFPAGEEVSSTYRFDSYRLTYRYSIIDSEDFKLALGLSGKIRSADIALMSENGYAHRSDLGVVPLVNFSFLWNFNGPFSLLVDGDALGSPYGRAEDVLAAIQYAADDRATFRLGYRVLEGGSDGGGNVYTFALFHYITAGLTIGL</sequence>
<evidence type="ECO:0000313" key="2">
    <source>
        <dbReference type="EMBL" id="MCD1653382.1"/>
    </source>
</evidence>
<feature type="chain" id="PRO_5042069442" evidence="1">
    <location>
        <begin position="24"/>
        <end position="248"/>
    </location>
</feature>
<keyword evidence="3" id="KW-1185">Reference proteome</keyword>
<accession>A0AAE3JH83</accession>
<comment type="caution">
    <text evidence="2">The sequence shown here is derived from an EMBL/GenBank/DDBJ whole genome shotgun (WGS) entry which is preliminary data.</text>
</comment>
<evidence type="ECO:0000313" key="3">
    <source>
        <dbReference type="Proteomes" id="UP001198163"/>
    </source>
</evidence>
<protein>
    <submittedName>
        <fullName evidence="2">Uncharacterized protein</fullName>
    </submittedName>
</protein>
<organism evidence="2 3">
    <name type="scientific">Teretinema zuelzerae</name>
    <dbReference type="NCBI Taxonomy" id="156"/>
    <lineage>
        <taxon>Bacteria</taxon>
        <taxon>Pseudomonadati</taxon>
        <taxon>Spirochaetota</taxon>
        <taxon>Spirochaetia</taxon>
        <taxon>Spirochaetales</taxon>
        <taxon>Treponemataceae</taxon>
        <taxon>Teretinema</taxon>
    </lineage>
</organism>
<dbReference type="RefSeq" id="WP_230752318.1">
    <property type="nucleotide sequence ID" value="NZ_JAINWA010000001.1"/>
</dbReference>
<evidence type="ECO:0000256" key="1">
    <source>
        <dbReference type="SAM" id="SignalP"/>
    </source>
</evidence>
<dbReference type="AlphaFoldDB" id="A0AAE3JH83"/>
<gene>
    <name evidence="2" type="ORF">K7J14_01550</name>
</gene>